<accession>A0A7K6AF15</accession>
<dbReference type="GO" id="GO:0008270">
    <property type="term" value="F:zinc ion binding"/>
    <property type="evidence" value="ECO:0007669"/>
    <property type="project" value="UniProtKB-KW"/>
</dbReference>
<dbReference type="InterPro" id="IPR013087">
    <property type="entry name" value="Znf_C2H2_type"/>
</dbReference>
<dbReference type="GO" id="GO:0000981">
    <property type="term" value="F:DNA-binding transcription factor activity, RNA polymerase II-specific"/>
    <property type="evidence" value="ECO:0007669"/>
    <property type="project" value="TreeGrafter"/>
</dbReference>
<feature type="domain" description="C2H2-type" evidence="9">
    <location>
        <begin position="9"/>
        <end position="36"/>
    </location>
</feature>
<dbReference type="FunFam" id="3.30.160.60:FF:000953">
    <property type="entry name" value="Zinc finger protein 691"/>
    <property type="match status" value="1"/>
</dbReference>
<gene>
    <name evidence="10" type="primary">Znf3_2</name>
    <name evidence="10" type="ORF">ONYCOR_R15519</name>
</gene>
<reference evidence="10 11" key="1">
    <citation type="submission" date="2019-09" db="EMBL/GenBank/DDBJ databases">
        <title>Bird 10,000 Genomes (B10K) Project - Family phase.</title>
        <authorList>
            <person name="Zhang G."/>
        </authorList>
    </citation>
    <scope>NUCLEOTIDE SEQUENCE [LARGE SCALE GENOMIC DNA]</scope>
    <source>
        <strain evidence="10">B10K-DU-028-75</strain>
        <tissue evidence="10">Mixed tissue sample</tissue>
    </source>
</reference>
<keyword evidence="7" id="KW-0539">Nucleus</keyword>
<organism evidence="10 11">
    <name type="scientific">Onychorhynchus coronatus</name>
    <name type="common">Royal flycatcher</name>
    <dbReference type="NCBI Taxonomy" id="360224"/>
    <lineage>
        <taxon>Eukaryota</taxon>
        <taxon>Metazoa</taxon>
        <taxon>Chordata</taxon>
        <taxon>Craniata</taxon>
        <taxon>Vertebrata</taxon>
        <taxon>Euteleostomi</taxon>
        <taxon>Archelosauria</taxon>
        <taxon>Archosauria</taxon>
        <taxon>Dinosauria</taxon>
        <taxon>Saurischia</taxon>
        <taxon>Theropoda</taxon>
        <taxon>Coelurosauria</taxon>
        <taxon>Aves</taxon>
        <taxon>Neognathae</taxon>
        <taxon>Neoaves</taxon>
        <taxon>Telluraves</taxon>
        <taxon>Australaves</taxon>
        <taxon>Passeriformes</taxon>
        <taxon>Tyrannidae</taxon>
        <taxon>Onychorhynchus</taxon>
    </lineage>
</organism>
<feature type="non-terminal residue" evidence="10">
    <location>
        <position position="1"/>
    </location>
</feature>
<evidence type="ECO:0000256" key="1">
    <source>
        <dbReference type="ARBA" id="ARBA00004123"/>
    </source>
</evidence>
<dbReference type="Proteomes" id="UP000550309">
    <property type="component" value="Unassembled WGS sequence"/>
</dbReference>
<dbReference type="PANTHER" id="PTHR23226:SF416">
    <property type="entry name" value="FI01424P"/>
    <property type="match status" value="1"/>
</dbReference>
<evidence type="ECO:0000256" key="8">
    <source>
        <dbReference type="PROSITE-ProRule" id="PRU00042"/>
    </source>
</evidence>
<protein>
    <submittedName>
        <fullName evidence="10">ZNF3 protein</fullName>
    </submittedName>
</protein>
<dbReference type="SMART" id="SM00355">
    <property type="entry name" value="ZnF_C2H2"/>
    <property type="match status" value="1"/>
</dbReference>
<comment type="caution">
    <text evidence="10">The sequence shown here is derived from an EMBL/GenBank/DDBJ whole genome shotgun (WGS) entry which is preliminary data.</text>
</comment>
<dbReference type="PROSITE" id="PS00028">
    <property type="entry name" value="ZINC_FINGER_C2H2_1"/>
    <property type="match status" value="1"/>
</dbReference>
<feature type="non-terminal residue" evidence="10">
    <location>
        <position position="68"/>
    </location>
</feature>
<comment type="subcellular location">
    <subcellularLocation>
        <location evidence="1">Nucleus</location>
    </subcellularLocation>
</comment>
<keyword evidence="6" id="KW-0862">Zinc</keyword>
<evidence type="ECO:0000256" key="3">
    <source>
        <dbReference type="ARBA" id="ARBA00022723"/>
    </source>
</evidence>
<evidence type="ECO:0000313" key="11">
    <source>
        <dbReference type="Proteomes" id="UP000550309"/>
    </source>
</evidence>
<keyword evidence="4" id="KW-0677">Repeat</keyword>
<dbReference type="Pfam" id="PF00096">
    <property type="entry name" value="zf-C2H2"/>
    <property type="match status" value="1"/>
</dbReference>
<dbReference type="PROSITE" id="PS50157">
    <property type="entry name" value="ZINC_FINGER_C2H2_2"/>
    <property type="match status" value="1"/>
</dbReference>
<dbReference type="SUPFAM" id="SSF57667">
    <property type="entry name" value="beta-beta-alpha zinc fingers"/>
    <property type="match status" value="1"/>
</dbReference>
<evidence type="ECO:0000256" key="7">
    <source>
        <dbReference type="ARBA" id="ARBA00023242"/>
    </source>
</evidence>
<evidence type="ECO:0000259" key="9">
    <source>
        <dbReference type="PROSITE" id="PS50157"/>
    </source>
</evidence>
<evidence type="ECO:0000256" key="2">
    <source>
        <dbReference type="ARBA" id="ARBA00006991"/>
    </source>
</evidence>
<evidence type="ECO:0000256" key="6">
    <source>
        <dbReference type="ARBA" id="ARBA00022833"/>
    </source>
</evidence>
<dbReference type="GO" id="GO:0005634">
    <property type="term" value="C:nucleus"/>
    <property type="evidence" value="ECO:0007669"/>
    <property type="project" value="UniProtKB-SubCell"/>
</dbReference>
<keyword evidence="11" id="KW-1185">Reference proteome</keyword>
<dbReference type="InterPro" id="IPR036236">
    <property type="entry name" value="Znf_C2H2_sf"/>
</dbReference>
<evidence type="ECO:0000256" key="5">
    <source>
        <dbReference type="ARBA" id="ARBA00022771"/>
    </source>
</evidence>
<dbReference type="PANTHER" id="PTHR23226">
    <property type="entry name" value="ZINC FINGER AND SCAN DOMAIN-CONTAINING"/>
    <property type="match status" value="1"/>
</dbReference>
<keyword evidence="3" id="KW-0479">Metal-binding</keyword>
<dbReference type="AlphaFoldDB" id="A0A7K6AF15"/>
<sequence length="68" mass="7806">HLHREEWPYKCLECGKSFSIRSHLIRHQKIHTGEWPCDCSDCGKRFQTSSSISLSISRCTWGNGPTSV</sequence>
<proteinExistence type="inferred from homology"/>
<evidence type="ECO:0000256" key="4">
    <source>
        <dbReference type="ARBA" id="ARBA00022737"/>
    </source>
</evidence>
<dbReference type="GO" id="GO:0000978">
    <property type="term" value="F:RNA polymerase II cis-regulatory region sequence-specific DNA binding"/>
    <property type="evidence" value="ECO:0007669"/>
    <property type="project" value="TreeGrafter"/>
</dbReference>
<evidence type="ECO:0000313" key="10">
    <source>
        <dbReference type="EMBL" id="NWU88157.1"/>
    </source>
</evidence>
<comment type="similarity">
    <text evidence="2">Belongs to the krueppel C2H2-type zinc-finger protein family.</text>
</comment>
<dbReference type="Gene3D" id="3.30.160.60">
    <property type="entry name" value="Classic Zinc Finger"/>
    <property type="match status" value="2"/>
</dbReference>
<name>A0A7K6AF15_ONYCO</name>
<keyword evidence="5 8" id="KW-0863">Zinc-finger</keyword>
<dbReference type="OrthoDB" id="654211at2759"/>
<dbReference type="EMBL" id="VZRK01001528">
    <property type="protein sequence ID" value="NWU88157.1"/>
    <property type="molecule type" value="Genomic_DNA"/>
</dbReference>